<evidence type="ECO:0000256" key="3">
    <source>
        <dbReference type="ARBA" id="ARBA00012103"/>
    </source>
</evidence>
<dbReference type="InterPro" id="IPR013750">
    <property type="entry name" value="GHMP_kinase_C_dom"/>
</dbReference>
<feature type="domain" description="GHMP kinase C-terminal" evidence="14">
    <location>
        <begin position="238"/>
        <end position="308"/>
    </location>
</feature>
<feature type="domain" description="GHMP kinase N-terminal" evidence="13">
    <location>
        <begin position="79"/>
        <end position="156"/>
    </location>
</feature>
<evidence type="ECO:0000313" key="15">
    <source>
        <dbReference type="EMBL" id="GGH75988.1"/>
    </source>
</evidence>
<dbReference type="SUPFAM" id="SSF55060">
    <property type="entry name" value="GHMP Kinase, C-terminal domain"/>
    <property type="match status" value="1"/>
</dbReference>
<comment type="pathway">
    <text evidence="12">Isoprenoid biosynthesis; isopentenyl diphosphate biosynthesis via mevalonate pathway; isopentenyl diphosphate from (R)-mevalonate: step 1/3.</text>
</comment>
<evidence type="ECO:0000256" key="2">
    <source>
        <dbReference type="ARBA" id="ARBA00006495"/>
    </source>
</evidence>
<accession>A0A8J3ELE4</accession>
<dbReference type="InterPro" id="IPR014721">
    <property type="entry name" value="Ribsml_uS5_D2-typ_fold_subgr"/>
</dbReference>
<evidence type="ECO:0000256" key="11">
    <source>
        <dbReference type="ARBA" id="ARBA00023098"/>
    </source>
</evidence>
<evidence type="ECO:0000256" key="9">
    <source>
        <dbReference type="ARBA" id="ARBA00022840"/>
    </source>
</evidence>
<evidence type="ECO:0000256" key="12">
    <source>
        <dbReference type="ARBA" id="ARBA00029438"/>
    </source>
</evidence>
<dbReference type="PANTHER" id="PTHR43290:SF2">
    <property type="entry name" value="MEVALONATE KINASE"/>
    <property type="match status" value="1"/>
</dbReference>
<gene>
    <name evidence="15" type="primary">mvaK1</name>
    <name evidence="15" type="ORF">GCM10010978_16400</name>
</gene>
<dbReference type="GO" id="GO:0019287">
    <property type="term" value="P:isopentenyl diphosphate biosynthetic process, mevalonate pathway"/>
    <property type="evidence" value="ECO:0007669"/>
    <property type="project" value="UniProtKB-UniPathway"/>
</dbReference>
<dbReference type="InterPro" id="IPR006205">
    <property type="entry name" value="Mev_gal_kin"/>
</dbReference>
<keyword evidence="5" id="KW-0444">Lipid biosynthesis</keyword>
<dbReference type="InterPro" id="IPR036554">
    <property type="entry name" value="GHMP_kinase_C_sf"/>
</dbReference>
<comment type="caution">
    <text evidence="15">The sequence shown here is derived from an EMBL/GenBank/DDBJ whole genome shotgun (WGS) entry which is preliminary data.</text>
</comment>
<keyword evidence="6" id="KW-0808">Transferase</keyword>
<keyword evidence="11" id="KW-0443">Lipid metabolism</keyword>
<dbReference type="EMBL" id="BMEV01000025">
    <property type="protein sequence ID" value="GGH75988.1"/>
    <property type="molecule type" value="Genomic_DNA"/>
</dbReference>
<protein>
    <recommendedName>
        <fullName evidence="3">mevalonate kinase</fullName>
        <ecNumber evidence="3">2.7.1.36</ecNumber>
    </recommendedName>
</protein>
<dbReference type="UniPathway" id="UPA00057">
    <property type="reaction ID" value="UER00098"/>
</dbReference>
<dbReference type="EC" id="2.7.1.36" evidence="3"/>
<evidence type="ECO:0000256" key="5">
    <source>
        <dbReference type="ARBA" id="ARBA00022516"/>
    </source>
</evidence>
<dbReference type="GO" id="GO:0005524">
    <property type="term" value="F:ATP binding"/>
    <property type="evidence" value="ECO:0007669"/>
    <property type="project" value="UniProtKB-KW"/>
</dbReference>
<dbReference type="Pfam" id="PF08544">
    <property type="entry name" value="GHMP_kinases_C"/>
    <property type="match status" value="1"/>
</dbReference>
<dbReference type="Proteomes" id="UP000602050">
    <property type="component" value="Unassembled WGS sequence"/>
</dbReference>
<sequence>MSAEKVTTTEKTAIGVAHSKVILIGEHAVVHGQPAIALPFPLIGVETVVEYVPGSVKLDSAFYHGPMDSVPHSLKGIAKCIRGTLDYLGLPCRDLLIRISSSIPPGKGLGSSASVAISIIRSLFAYANRSYNEKEILNLANIAERFAHGSPSGIDTLTITLDSPIWFEKESPIQYIHLKEDFHFIVADSGRVGDTRSSVESVARLLKAAPKKIQRKLERIGELTYQAKHALEKAGKYILGQLLDEAQKELEALGVSDAGLNRLIYFAKQEGALGAKLTGGGNGGCIIALAQNEMHSRQLAEKLRKYGAHAVWPFVLKKSPSSSMEE</sequence>
<keyword evidence="4" id="KW-0963">Cytoplasm</keyword>
<evidence type="ECO:0000256" key="8">
    <source>
        <dbReference type="ARBA" id="ARBA00022777"/>
    </source>
</evidence>
<dbReference type="PRINTS" id="PR00959">
    <property type="entry name" value="MEVGALKINASE"/>
</dbReference>
<dbReference type="PROSITE" id="PS00627">
    <property type="entry name" value="GHMP_KINASES_ATP"/>
    <property type="match status" value="1"/>
</dbReference>
<comment type="similarity">
    <text evidence="2">Belongs to the GHMP kinase family. Mevalonate kinase subfamily.</text>
</comment>
<evidence type="ECO:0000256" key="4">
    <source>
        <dbReference type="ARBA" id="ARBA00022490"/>
    </source>
</evidence>
<dbReference type="AlphaFoldDB" id="A0A8J3ELE4"/>
<keyword evidence="9" id="KW-0067">ATP-binding</keyword>
<dbReference type="InterPro" id="IPR006204">
    <property type="entry name" value="GHMP_kinase_N_dom"/>
</dbReference>
<evidence type="ECO:0000259" key="13">
    <source>
        <dbReference type="Pfam" id="PF00288"/>
    </source>
</evidence>
<dbReference type="NCBIfam" id="TIGR00549">
    <property type="entry name" value="mevalon_kin"/>
    <property type="match status" value="1"/>
</dbReference>
<comment type="subcellular location">
    <subcellularLocation>
        <location evidence="1">Cytoplasm</location>
    </subcellularLocation>
</comment>
<evidence type="ECO:0000256" key="10">
    <source>
        <dbReference type="ARBA" id="ARBA00022842"/>
    </source>
</evidence>
<evidence type="ECO:0000256" key="6">
    <source>
        <dbReference type="ARBA" id="ARBA00022679"/>
    </source>
</evidence>
<dbReference type="SUPFAM" id="SSF54211">
    <property type="entry name" value="Ribosomal protein S5 domain 2-like"/>
    <property type="match status" value="1"/>
</dbReference>
<evidence type="ECO:0000259" key="14">
    <source>
        <dbReference type="Pfam" id="PF08544"/>
    </source>
</evidence>
<evidence type="ECO:0000313" key="16">
    <source>
        <dbReference type="Proteomes" id="UP000602050"/>
    </source>
</evidence>
<organism evidence="15 16">
    <name type="scientific">Compostibacillus humi</name>
    <dbReference type="NCBI Taxonomy" id="1245525"/>
    <lineage>
        <taxon>Bacteria</taxon>
        <taxon>Bacillati</taxon>
        <taxon>Bacillota</taxon>
        <taxon>Bacilli</taxon>
        <taxon>Bacillales</taxon>
        <taxon>Bacillaceae</taxon>
        <taxon>Compostibacillus</taxon>
    </lineage>
</organism>
<dbReference type="GO" id="GO:0004496">
    <property type="term" value="F:mevalonate kinase activity"/>
    <property type="evidence" value="ECO:0007669"/>
    <property type="project" value="UniProtKB-EC"/>
</dbReference>
<proteinExistence type="inferred from homology"/>
<dbReference type="InterPro" id="IPR020568">
    <property type="entry name" value="Ribosomal_Su5_D2-typ_SF"/>
</dbReference>
<evidence type="ECO:0000256" key="1">
    <source>
        <dbReference type="ARBA" id="ARBA00004496"/>
    </source>
</evidence>
<name>A0A8J3ELE4_9BACI</name>
<keyword evidence="16" id="KW-1185">Reference proteome</keyword>
<keyword evidence="7" id="KW-0547">Nucleotide-binding</keyword>
<dbReference type="RefSeq" id="WP_188391900.1">
    <property type="nucleotide sequence ID" value="NZ_BMEV01000025.1"/>
</dbReference>
<dbReference type="PANTHER" id="PTHR43290">
    <property type="entry name" value="MEVALONATE KINASE"/>
    <property type="match status" value="1"/>
</dbReference>
<evidence type="ECO:0000256" key="7">
    <source>
        <dbReference type="ARBA" id="ARBA00022741"/>
    </source>
</evidence>
<dbReference type="Pfam" id="PF00288">
    <property type="entry name" value="GHMP_kinases_N"/>
    <property type="match status" value="1"/>
</dbReference>
<dbReference type="Gene3D" id="3.30.230.10">
    <property type="match status" value="1"/>
</dbReference>
<reference evidence="15" key="1">
    <citation type="journal article" date="2014" name="Int. J. Syst. Evol. Microbiol.">
        <title>Complete genome sequence of Corynebacterium casei LMG S-19264T (=DSM 44701T), isolated from a smear-ripened cheese.</title>
        <authorList>
            <consortium name="US DOE Joint Genome Institute (JGI-PGF)"/>
            <person name="Walter F."/>
            <person name="Albersmeier A."/>
            <person name="Kalinowski J."/>
            <person name="Ruckert C."/>
        </authorList>
    </citation>
    <scope>NUCLEOTIDE SEQUENCE</scope>
    <source>
        <strain evidence="15">CGMCC 1.12360</strain>
    </source>
</reference>
<keyword evidence="10" id="KW-0460">Magnesium</keyword>
<keyword evidence="8 15" id="KW-0418">Kinase</keyword>
<dbReference type="InterPro" id="IPR006203">
    <property type="entry name" value="GHMP_knse_ATP-bd_CS"/>
</dbReference>
<dbReference type="GO" id="GO:0005829">
    <property type="term" value="C:cytosol"/>
    <property type="evidence" value="ECO:0007669"/>
    <property type="project" value="TreeGrafter"/>
</dbReference>
<reference evidence="15" key="2">
    <citation type="submission" date="2020-09" db="EMBL/GenBank/DDBJ databases">
        <authorList>
            <person name="Sun Q."/>
            <person name="Zhou Y."/>
        </authorList>
    </citation>
    <scope>NUCLEOTIDE SEQUENCE</scope>
    <source>
        <strain evidence="15">CGMCC 1.12360</strain>
    </source>
</reference>
<dbReference type="Gene3D" id="3.30.70.890">
    <property type="entry name" value="GHMP kinase, C-terminal domain"/>
    <property type="match status" value="1"/>
</dbReference>